<dbReference type="InterPro" id="IPR008183">
    <property type="entry name" value="Aldose_1/G6P_1-epimerase"/>
</dbReference>
<dbReference type="PATRIC" id="fig|1307761.3.peg.2973"/>
<dbReference type="STRING" id="1307761.L21SP2_2984"/>
<keyword evidence="2" id="KW-1185">Reference proteome</keyword>
<gene>
    <name evidence="1" type="ORF">L21SP2_2984</name>
</gene>
<dbReference type="AlphaFoldDB" id="V5WL06"/>
<accession>V5WL06</accession>
<dbReference type="eggNOG" id="COG2017">
    <property type="taxonomic scope" value="Bacteria"/>
</dbReference>
<dbReference type="InterPro" id="IPR011013">
    <property type="entry name" value="Gal_mutarotase_sf_dom"/>
</dbReference>
<dbReference type="Gene3D" id="2.70.98.10">
    <property type="match status" value="1"/>
</dbReference>
<dbReference type="Pfam" id="PF01263">
    <property type="entry name" value="Aldose_epim"/>
    <property type="match status" value="1"/>
</dbReference>
<proteinExistence type="predicted"/>
<name>V5WL06_9SPIO</name>
<dbReference type="EMBL" id="CP006939">
    <property type="protein sequence ID" value="AHC16330.1"/>
    <property type="molecule type" value="Genomic_DNA"/>
</dbReference>
<evidence type="ECO:0000313" key="1">
    <source>
        <dbReference type="EMBL" id="AHC16330.1"/>
    </source>
</evidence>
<dbReference type="GO" id="GO:0030246">
    <property type="term" value="F:carbohydrate binding"/>
    <property type="evidence" value="ECO:0007669"/>
    <property type="project" value="InterPro"/>
</dbReference>
<dbReference type="GO" id="GO:0033499">
    <property type="term" value="P:galactose catabolic process via UDP-galactose, Leloir pathway"/>
    <property type="evidence" value="ECO:0007669"/>
    <property type="project" value="TreeGrafter"/>
</dbReference>
<evidence type="ECO:0000313" key="2">
    <source>
        <dbReference type="Proteomes" id="UP000018680"/>
    </source>
</evidence>
<dbReference type="EC" id="5.1.3.3" evidence="1"/>
<dbReference type="PANTHER" id="PTHR10091:SF0">
    <property type="entry name" value="GALACTOSE MUTAROTASE"/>
    <property type="match status" value="1"/>
</dbReference>
<keyword evidence="1" id="KW-0413">Isomerase</keyword>
<organism evidence="1 2">
    <name type="scientific">Salinispira pacifica</name>
    <dbReference type="NCBI Taxonomy" id="1307761"/>
    <lineage>
        <taxon>Bacteria</taxon>
        <taxon>Pseudomonadati</taxon>
        <taxon>Spirochaetota</taxon>
        <taxon>Spirochaetia</taxon>
        <taxon>Spirochaetales</taxon>
        <taxon>Spirochaetaceae</taxon>
        <taxon>Salinispira</taxon>
    </lineage>
</organism>
<reference evidence="1 2" key="1">
    <citation type="journal article" date="2015" name="Stand. Genomic Sci.">
        <title>Complete genome sequence and description of Salinispira pacifica gen. nov., sp. nov., a novel spirochaete isolated form a hypersaline microbial mat.</title>
        <authorList>
            <person name="Ben Hania W."/>
            <person name="Joseph M."/>
            <person name="Schumann P."/>
            <person name="Bunk B."/>
            <person name="Fiebig A."/>
            <person name="Sproer C."/>
            <person name="Klenk H.P."/>
            <person name="Fardeau M.L."/>
            <person name="Spring S."/>
        </authorList>
    </citation>
    <scope>NUCLEOTIDE SEQUENCE [LARGE SCALE GENOMIC DNA]</scope>
    <source>
        <strain evidence="1 2">L21-RPul-D2</strain>
    </source>
</reference>
<dbReference type="GO" id="GO:0006006">
    <property type="term" value="P:glucose metabolic process"/>
    <property type="evidence" value="ECO:0007669"/>
    <property type="project" value="TreeGrafter"/>
</dbReference>
<dbReference type="InterPro" id="IPR014718">
    <property type="entry name" value="GH-type_carb-bd"/>
</dbReference>
<dbReference type="SUPFAM" id="SSF74650">
    <property type="entry name" value="Galactose mutarotase-like"/>
    <property type="match status" value="1"/>
</dbReference>
<dbReference type="KEGG" id="slr:L21SP2_2984"/>
<dbReference type="GO" id="GO:0004034">
    <property type="term" value="F:aldose 1-epimerase activity"/>
    <property type="evidence" value="ECO:0007669"/>
    <property type="project" value="UniProtKB-EC"/>
</dbReference>
<dbReference type="Proteomes" id="UP000018680">
    <property type="component" value="Chromosome"/>
</dbReference>
<dbReference type="PANTHER" id="PTHR10091">
    <property type="entry name" value="ALDOSE-1-EPIMERASE"/>
    <property type="match status" value="1"/>
</dbReference>
<sequence>MYDHRLQLHASGYVDVDSRAIPNGTILPPDCGRGAMDFTSPRMLREVMCPRPGIEGVPVEASLPNGIDHCYVVDESSSELTPPGHGGALDALVEHLGPRLGARLEIPGSRSMEVYTSYPGIQVYTGNFLDIEAGRDGKHFSRHGAVCLETQHFPDAPNQPSFPSTVLRPGEVYEHLTVHRFSQVSDRG</sequence>
<protein>
    <submittedName>
        <fullName evidence="1">Aldose 1-epimerase</fullName>
        <ecNumber evidence="1">5.1.3.3</ecNumber>
    </submittedName>
</protein>
<dbReference type="HOGENOM" id="CLU_1440131_0_0_12"/>